<dbReference type="EMBL" id="CM041539">
    <property type="protein sequence ID" value="KAI3367151.1"/>
    <property type="molecule type" value="Genomic_DNA"/>
</dbReference>
<keyword evidence="2" id="KW-1185">Reference proteome</keyword>
<protein>
    <submittedName>
        <fullName evidence="1">Uncharacterized protein</fullName>
    </submittedName>
</protein>
<organism evidence="1 2">
    <name type="scientific">Scortum barcoo</name>
    <name type="common">barcoo grunter</name>
    <dbReference type="NCBI Taxonomy" id="214431"/>
    <lineage>
        <taxon>Eukaryota</taxon>
        <taxon>Metazoa</taxon>
        <taxon>Chordata</taxon>
        <taxon>Craniata</taxon>
        <taxon>Vertebrata</taxon>
        <taxon>Euteleostomi</taxon>
        <taxon>Actinopterygii</taxon>
        <taxon>Neopterygii</taxon>
        <taxon>Teleostei</taxon>
        <taxon>Neoteleostei</taxon>
        <taxon>Acanthomorphata</taxon>
        <taxon>Eupercaria</taxon>
        <taxon>Centrarchiformes</taxon>
        <taxon>Terapontoidei</taxon>
        <taxon>Terapontidae</taxon>
        <taxon>Scortum</taxon>
    </lineage>
</organism>
<accession>A0ACB8WH38</accession>
<comment type="caution">
    <text evidence="1">The sequence shown here is derived from an EMBL/GenBank/DDBJ whole genome shotgun (WGS) entry which is preliminary data.</text>
</comment>
<proteinExistence type="predicted"/>
<name>A0ACB8WH38_9TELE</name>
<sequence length="182" mass="20561">MGVCPTSPHVLYGSGEGILDRVPHGILWGVLHMMLSCWLHQARTFSVCWSGLQPKCEAAGMRISTSKSEAMVLDRKRVACPLRVGGEVLPQVEEFKYLGVLFTSEGKMEREIDRRIGAASAVMRSVYRTVVVKKELSRKAKLSIYRSIYVPTLTYGHELWVMTERTRSRIQAAEMSFLRRVA</sequence>
<dbReference type="Proteomes" id="UP000831701">
    <property type="component" value="Chromosome 9"/>
</dbReference>
<reference evidence="1" key="1">
    <citation type="submission" date="2022-04" db="EMBL/GenBank/DDBJ databases">
        <title>Jade perch genome.</title>
        <authorList>
            <person name="Chao B."/>
        </authorList>
    </citation>
    <scope>NUCLEOTIDE SEQUENCE</scope>
    <source>
        <strain evidence="1">CB-2022</strain>
    </source>
</reference>
<evidence type="ECO:0000313" key="2">
    <source>
        <dbReference type="Proteomes" id="UP000831701"/>
    </source>
</evidence>
<evidence type="ECO:0000313" key="1">
    <source>
        <dbReference type="EMBL" id="KAI3367151.1"/>
    </source>
</evidence>
<gene>
    <name evidence="1" type="ORF">L3Q82_008206</name>
</gene>